<dbReference type="PANTHER" id="PTHR42930">
    <property type="entry name" value="PHOSPHATE-SPECIFIC TRANSPORT SYSTEM ACCESSORY PROTEIN PHOU"/>
    <property type="match status" value="1"/>
</dbReference>
<dbReference type="Proteomes" id="UP000000390">
    <property type="component" value="Plasmid 1"/>
</dbReference>
<dbReference type="InterPro" id="IPR007159">
    <property type="entry name" value="SpoVT-AbrB_dom"/>
</dbReference>
<evidence type="ECO:0000313" key="5">
    <source>
        <dbReference type="Proteomes" id="UP000011645"/>
    </source>
</evidence>
<evidence type="ECO:0000313" key="3">
    <source>
        <dbReference type="EMBL" id="ELY41274.1"/>
    </source>
</evidence>
<dbReference type="GO" id="GO:0045936">
    <property type="term" value="P:negative regulation of phosphate metabolic process"/>
    <property type="evidence" value="ECO:0007669"/>
    <property type="project" value="InterPro"/>
</dbReference>
<evidence type="ECO:0000313" key="4">
    <source>
        <dbReference type="Proteomes" id="UP000000390"/>
    </source>
</evidence>
<accession>D8JBH6</accession>
<dbReference type="SUPFAM" id="SSF109755">
    <property type="entry name" value="PhoU-like"/>
    <property type="match status" value="1"/>
</dbReference>
<geneLocation type="plasmid" evidence="2 4">
    <name>1</name>
</geneLocation>
<dbReference type="PATRIC" id="fig|795797.18.peg.3236"/>
<evidence type="ECO:0000259" key="1">
    <source>
        <dbReference type="SMART" id="SM00966"/>
    </source>
</evidence>
<dbReference type="HOGENOM" id="CLU_069302_1_0_2"/>
<sequence length="351" mass="38632">MVTMKNDDLRMRRKAQQLGSSTLAVTVPAEWAHRHDLSKGDDLIVQRDENGNSLLITPDRPTSDDAATTIDADAMSADALLRAIITQYVLGRGLVHIEAETALETAHYDAVLDAEHRLMGLGIVEESPDHVTIRCSVAPDDFELPTLLGRFGRTEATIRTSAVEALLAGDAEAARQARTRSPQLEKLFFLFLRLVFTTYRNPRLNQAVGIDTGFPLIGYRSVAQDISLIAGIADDIAAIVEEGNPAPLESTTAEHVRDVHGALDEAATRTRDAVIDPTYDAVIDAREHLERVHDRSTAAIDHLEAERPEPLLALHRVHLLFERSARHTSDSLDVATHLAFRESPDVATWNE</sequence>
<dbReference type="PANTHER" id="PTHR42930:SF6">
    <property type="entry name" value="PHOSPHATE REGULATORY PROTEIN-LIKE PROTEIN"/>
    <property type="match status" value="1"/>
</dbReference>
<organism evidence="2 4">
    <name type="scientific">Halalkalicoccus jeotgali (strain DSM 18796 / CECT 7217 / JCM 14584 / KCTC 4019 / B3)</name>
    <dbReference type="NCBI Taxonomy" id="795797"/>
    <lineage>
        <taxon>Archaea</taxon>
        <taxon>Methanobacteriati</taxon>
        <taxon>Methanobacteriota</taxon>
        <taxon>Stenosarchaea group</taxon>
        <taxon>Halobacteria</taxon>
        <taxon>Halobacteriales</taxon>
        <taxon>Halococcaceae</taxon>
        <taxon>Halalkalicoccus</taxon>
    </lineage>
</organism>
<dbReference type="eggNOG" id="arCOG00318">
    <property type="taxonomic scope" value="Archaea"/>
</dbReference>
<dbReference type="SMART" id="SM00966">
    <property type="entry name" value="SpoVT_AbrB"/>
    <property type="match status" value="1"/>
</dbReference>
<keyword evidence="2" id="KW-0614">Plasmid</keyword>
<dbReference type="InterPro" id="IPR028366">
    <property type="entry name" value="PhoU"/>
</dbReference>
<dbReference type="GO" id="GO:0030643">
    <property type="term" value="P:intracellular phosphate ion homeostasis"/>
    <property type="evidence" value="ECO:0007669"/>
    <property type="project" value="InterPro"/>
</dbReference>
<name>D8JBH6_HALJB</name>
<dbReference type="AlphaFoldDB" id="D8JBH6"/>
<evidence type="ECO:0000313" key="2">
    <source>
        <dbReference type="EMBL" id="ADJ16629.1"/>
    </source>
</evidence>
<keyword evidence="5" id="KW-1185">Reference proteome</keyword>
<reference evidence="3 5" key="2">
    <citation type="journal article" date="2014" name="PLoS Genet.">
        <title>Phylogenetically driven sequencing of extremely halophilic archaea reveals strategies for static and dynamic osmo-response.</title>
        <authorList>
            <person name="Becker E.A."/>
            <person name="Seitzer P.M."/>
            <person name="Tritt A."/>
            <person name="Larsen D."/>
            <person name="Krusor M."/>
            <person name="Yao A.I."/>
            <person name="Wu D."/>
            <person name="Madern D."/>
            <person name="Eisen J.A."/>
            <person name="Darling A.E."/>
            <person name="Facciotti M.T."/>
        </authorList>
    </citation>
    <scope>NUCLEOTIDE SEQUENCE [LARGE SCALE GENOMIC DNA]</scope>
    <source>
        <strain evidence="3">B3</strain>
        <strain evidence="5">DSM 18796 / CECT 7217 / JCM 14584 / KCTC 4019 / B3</strain>
    </source>
</reference>
<dbReference type="GO" id="GO:0003677">
    <property type="term" value="F:DNA binding"/>
    <property type="evidence" value="ECO:0007669"/>
    <property type="project" value="InterPro"/>
</dbReference>
<dbReference type="Pfam" id="PF04014">
    <property type="entry name" value="MazE_antitoxin"/>
    <property type="match status" value="1"/>
</dbReference>
<dbReference type="EMBL" id="AOHV01000005">
    <property type="protein sequence ID" value="ELY41274.1"/>
    <property type="molecule type" value="Genomic_DNA"/>
</dbReference>
<reference evidence="2 4" key="1">
    <citation type="journal article" date="2010" name="J. Bacteriol.">
        <title>Complete genome sequence of Halalkalicoccus jeotgali B3(T), an extremely halophilic archaeon.</title>
        <authorList>
            <person name="Roh S.W."/>
            <person name="Nam Y.D."/>
            <person name="Nam S.H."/>
            <person name="Choi S.H."/>
            <person name="Park H.S."/>
            <person name="Bae J.W."/>
        </authorList>
    </citation>
    <scope>NUCLEOTIDE SEQUENCE [LARGE SCALE GENOMIC DNA]</scope>
    <source>
        <strain evidence="2">B3</strain>
        <strain evidence="4">DSM 18796 / CECT 7217 / JCM 14584 / KCTC 4019 / B3</strain>
        <plasmid evidence="4">1</plasmid>
    </source>
</reference>
<dbReference type="EMBL" id="CP002063">
    <property type="protein sequence ID" value="ADJ16629.1"/>
    <property type="molecule type" value="Genomic_DNA"/>
</dbReference>
<proteinExistence type="predicted"/>
<dbReference type="KEGG" id="hje:HacjB3_16366"/>
<gene>
    <name evidence="2" type="ordered locus">HacjB3_16366</name>
    <name evidence="3" type="ORF">C497_00880</name>
</gene>
<protein>
    <submittedName>
        <fullName evidence="2">Phosphate regulatory protein-like protein</fullName>
    </submittedName>
</protein>
<dbReference type="Proteomes" id="UP000011645">
    <property type="component" value="Unassembled WGS sequence"/>
</dbReference>
<feature type="domain" description="SpoVT-AbrB" evidence="1">
    <location>
        <begin position="17"/>
        <end position="64"/>
    </location>
</feature>